<dbReference type="EMBL" id="JACPSX010000023">
    <property type="protein sequence ID" value="MBI3013708.1"/>
    <property type="molecule type" value="Genomic_DNA"/>
</dbReference>
<comment type="subcellular location">
    <subcellularLocation>
        <location evidence="1 9">Cell membrane</location>
        <topology evidence="1 9">Single-pass membrane protein</topology>
    </subcellularLocation>
</comment>
<dbReference type="Proteomes" id="UP000741360">
    <property type="component" value="Unassembled WGS sequence"/>
</dbReference>
<dbReference type="InterPro" id="IPR003369">
    <property type="entry name" value="TatA/B/E"/>
</dbReference>
<name>A0A932GM73_UNCTE</name>
<feature type="transmembrane region" description="Helical" evidence="9">
    <location>
        <begin position="6"/>
        <end position="25"/>
    </location>
</feature>
<evidence type="ECO:0000256" key="7">
    <source>
        <dbReference type="ARBA" id="ARBA00023010"/>
    </source>
</evidence>
<dbReference type="NCBIfam" id="TIGR01411">
    <property type="entry name" value="tatAE"/>
    <property type="match status" value="1"/>
</dbReference>
<dbReference type="GO" id="GO:0008320">
    <property type="term" value="F:protein transmembrane transporter activity"/>
    <property type="evidence" value="ECO:0007669"/>
    <property type="project" value="UniProtKB-UniRule"/>
</dbReference>
<keyword evidence="3 9" id="KW-1003">Cell membrane</keyword>
<dbReference type="PANTHER" id="PTHR42982">
    <property type="entry name" value="SEC-INDEPENDENT PROTEIN TRANSLOCASE PROTEIN TATA"/>
    <property type="match status" value="1"/>
</dbReference>
<keyword evidence="7 9" id="KW-0811">Translocation</keyword>
<dbReference type="PANTHER" id="PTHR42982:SF1">
    <property type="entry name" value="SEC-INDEPENDENT PROTEIN TRANSLOCASE PROTEIN TATA"/>
    <property type="match status" value="1"/>
</dbReference>
<evidence type="ECO:0000313" key="10">
    <source>
        <dbReference type="EMBL" id="MBI3013708.1"/>
    </source>
</evidence>
<proteinExistence type="inferred from homology"/>
<organism evidence="10 11">
    <name type="scientific">Tectimicrobiota bacterium</name>
    <dbReference type="NCBI Taxonomy" id="2528274"/>
    <lineage>
        <taxon>Bacteria</taxon>
        <taxon>Pseudomonadati</taxon>
        <taxon>Nitrospinota/Tectimicrobiota group</taxon>
        <taxon>Candidatus Tectimicrobiota</taxon>
    </lineage>
</organism>
<dbReference type="HAMAP" id="MF_00236">
    <property type="entry name" value="TatA_E"/>
    <property type="match status" value="1"/>
</dbReference>
<protein>
    <recommendedName>
        <fullName evidence="9">Sec-independent protein translocase protein TatA</fullName>
    </recommendedName>
</protein>
<dbReference type="GO" id="GO:0033281">
    <property type="term" value="C:TAT protein transport complex"/>
    <property type="evidence" value="ECO:0007669"/>
    <property type="project" value="UniProtKB-UniRule"/>
</dbReference>
<dbReference type="InterPro" id="IPR006312">
    <property type="entry name" value="TatA/E"/>
</dbReference>
<keyword evidence="6 9" id="KW-1133">Transmembrane helix</keyword>
<sequence>MFGLGLTELVVVLIIVLLVFGVGRVPQLGRDLGKGLKNFNRARKGEDEIDVTPKRMDHDSKET</sequence>
<reference evidence="10" key="1">
    <citation type="submission" date="2020-07" db="EMBL/GenBank/DDBJ databases">
        <title>Huge and variable diversity of episymbiotic CPR bacteria and DPANN archaea in groundwater ecosystems.</title>
        <authorList>
            <person name="He C.Y."/>
            <person name="Keren R."/>
            <person name="Whittaker M."/>
            <person name="Farag I.F."/>
            <person name="Doudna J."/>
            <person name="Cate J.H.D."/>
            <person name="Banfield J.F."/>
        </authorList>
    </citation>
    <scope>NUCLEOTIDE SEQUENCE</scope>
    <source>
        <strain evidence="10">NC_groundwater_717_Ag_S-0.2um_59_8</strain>
    </source>
</reference>
<evidence type="ECO:0000256" key="4">
    <source>
        <dbReference type="ARBA" id="ARBA00022692"/>
    </source>
</evidence>
<evidence type="ECO:0000256" key="3">
    <source>
        <dbReference type="ARBA" id="ARBA00022475"/>
    </source>
</evidence>
<comment type="similarity">
    <text evidence="9">Belongs to the TatA/E family.</text>
</comment>
<comment type="subunit">
    <text evidence="9">Forms a complex with TatC.</text>
</comment>
<evidence type="ECO:0000256" key="5">
    <source>
        <dbReference type="ARBA" id="ARBA00022927"/>
    </source>
</evidence>
<keyword evidence="2 9" id="KW-0813">Transport</keyword>
<comment type="caution">
    <text evidence="10">The sequence shown here is derived from an EMBL/GenBank/DDBJ whole genome shotgun (WGS) entry which is preliminary data.</text>
</comment>
<evidence type="ECO:0000256" key="1">
    <source>
        <dbReference type="ARBA" id="ARBA00004162"/>
    </source>
</evidence>
<comment type="function">
    <text evidence="9">Part of the twin-arginine translocation (Tat) system that transports large folded proteins containing a characteristic twin-arginine motif in their signal peptide across membranes. TatA could form the protein-conducting channel of the Tat system.</text>
</comment>
<keyword evidence="8 9" id="KW-0472">Membrane</keyword>
<accession>A0A932GM73</accession>
<evidence type="ECO:0000256" key="2">
    <source>
        <dbReference type="ARBA" id="ARBA00022448"/>
    </source>
</evidence>
<evidence type="ECO:0000256" key="8">
    <source>
        <dbReference type="ARBA" id="ARBA00023136"/>
    </source>
</evidence>
<evidence type="ECO:0000313" key="11">
    <source>
        <dbReference type="Proteomes" id="UP000741360"/>
    </source>
</evidence>
<keyword evidence="4 9" id="KW-0812">Transmembrane</keyword>
<dbReference type="Gene3D" id="1.20.5.3310">
    <property type="match status" value="1"/>
</dbReference>
<evidence type="ECO:0000256" key="6">
    <source>
        <dbReference type="ARBA" id="ARBA00022989"/>
    </source>
</evidence>
<dbReference type="Pfam" id="PF02416">
    <property type="entry name" value="TatA_B_E"/>
    <property type="match status" value="1"/>
</dbReference>
<dbReference type="AlphaFoldDB" id="A0A932GM73"/>
<dbReference type="PRINTS" id="PR01506">
    <property type="entry name" value="TATBPROTEIN"/>
</dbReference>
<evidence type="ECO:0000256" key="9">
    <source>
        <dbReference type="HAMAP-Rule" id="MF_00236"/>
    </source>
</evidence>
<gene>
    <name evidence="9 10" type="primary">tatA</name>
    <name evidence="10" type="ORF">HYY65_01285</name>
</gene>
<dbReference type="GO" id="GO:0043953">
    <property type="term" value="P:protein transport by the Tat complex"/>
    <property type="evidence" value="ECO:0007669"/>
    <property type="project" value="UniProtKB-UniRule"/>
</dbReference>
<keyword evidence="5 9" id="KW-0653">Protein transport</keyword>